<keyword evidence="5" id="KW-0408">Iron</keyword>
<keyword evidence="4" id="KW-0560">Oxidoreductase</keyword>
<name>A0ABZ1PI03_9ACTN</name>
<evidence type="ECO:0000256" key="2">
    <source>
        <dbReference type="ARBA" id="ARBA00022723"/>
    </source>
</evidence>
<dbReference type="RefSeq" id="WP_328373132.1">
    <property type="nucleotide sequence ID" value="NZ_CP107941.1"/>
</dbReference>
<dbReference type="SUPFAM" id="SSF51182">
    <property type="entry name" value="RmlC-like cupins"/>
    <property type="match status" value="1"/>
</dbReference>
<protein>
    <submittedName>
        <fullName evidence="6">Cysteine dioxygenase family protein</fullName>
    </submittedName>
</protein>
<keyword evidence="7" id="KW-1185">Reference proteome</keyword>
<keyword evidence="2" id="KW-0479">Metal-binding</keyword>
<sequence length="183" mass="19718">MTATDALSGTSTATPRLARYIEEARKIVDAGMPPGLTARMVGEQLAAHLGAADLLTAQQCEGHPDRYRQHLLHTERGLSVVALVWLPGQSTEIHDHLAWCVTGVHQGEEQEQRFSLAARDTSALVATEKVVNRQGDVCGFAPPGDIHRVWNGGNGKAVSLHIYGVDISARGSSIRRVYGPAHQ</sequence>
<comment type="similarity">
    <text evidence="1">Belongs to the cysteine dioxygenase family.</text>
</comment>
<dbReference type="GO" id="GO:0051213">
    <property type="term" value="F:dioxygenase activity"/>
    <property type="evidence" value="ECO:0007669"/>
    <property type="project" value="UniProtKB-KW"/>
</dbReference>
<dbReference type="InterPro" id="IPR011051">
    <property type="entry name" value="RmlC_Cupin_sf"/>
</dbReference>
<dbReference type="PANTHER" id="PTHR12918">
    <property type="entry name" value="CYSTEINE DIOXYGENASE"/>
    <property type="match status" value="1"/>
</dbReference>
<keyword evidence="3 6" id="KW-0223">Dioxygenase</keyword>
<dbReference type="PANTHER" id="PTHR12918:SF1">
    <property type="entry name" value="CYSTEINE DIOXYGENASE TYPE 1"/>
    <property type="match status" value="1"/>
</dbReference>
<organism evidence="6 7">
    <name type="scientific">Micromonospora zamorensis</name>
    <dbReference type="NCBI Taxonomy" id="709883"/>
    <lineage>
        <taxon>Bacteria</taxon>
        <taxon>Bacillati</taxon>
        <taxon>Actinomycetota</taxon>
        <taxon>Actinomycetes</taxon>
        <taxon>Micromonosporales</taxon>
        <taxon>Micromonosporaceae</taxon>
        <taxon>Micromonospora</taxon>
    </lineage>
</organism>
<evidence type="ECO:0000313" key="6">
    <source>
        <dbReference type="EMBL" id="WUI83734.1"/>
    </source>
</evidence>
<reference evidence="6 7" key="1">
    <citation type="submission" date="2022-10" db="EMBL/GenBank/DDBJ databases">
        <title>The complete genomes of actinobacterial strains from the NBC collection.</title>
        <authorList>
            <person name="Joergensen T.S."/>
            <person name="Alvarez Arevalo M."/>
            <person name="Sterndorff E.B."/>
            <person name="Faurdal D."/>
            <person name="Vuksanovic O."/>
            <person name="Mourched A.-S."/>
            <person name="Charusanti P."/>
            <person name="Shaw S."/>
            <person name="Blin K."/>
            <person name="Weber T."/>
        </authorList>
    </citation>
    <scope>NUCLEOTIDE SEQUENCE [LARGE SCALE GENOMIC DNA]</scope>
    <source>
        <strain evidence="6 7">NBC_00396</strain>
    </source>
</reference>
<gene>
    <name evidence="6" type="ORF">OG375_05155</name>
</gene>
<evidence type="ECO:0000256" key="3">
    <source>
        <dbReference type="ARBA" id="ARBA00022964"/>
    </source>
</evidence>
<dbReference type="InterPro" id="IPR010300">
    <property type="entry name" value="CDO_1"/>
</dbReference>
<accession>A0ABZ1PI03</accession>
<dbReference type="Pfam" id="PF05995">
    <property type="entry name" value="CDO_I"/>
    <property type="match status" value="1"/>
</dbReference>
<evidence type="ECO:0000256" key="4">
    <source>
        <dbReference type="ARBA" id="ARBA00023002"/>
    </source>
</evidence>
<dbReference type="Gene3D" id="2.60.120.10">
    <property type="entry name" value="Jelly Rolls"/>
    <property type="match status" value="1"/>
</dbReference>
<dbReference type="InterPro" id="IPR014710">
    <property type="entry name" value="RmlC-like_jellyroll"/>
</dbReference>
<evidence type="ECO:0000256" key="1">
    <source>
        <dbReference type="ARBA" id="ARBA00006622"/>
    </source>
</evidence>
<proteinExistence type="inferred from homology"/>
<dbReference type="Proteomes" id="UP001346877">
    <property type="component" value="Chromosome"/>
</dbReference>
<dbReference type="CDD" id="cd10548">
    <property type="entry name" value="cupin_CDO"/>
    <property type="match status" value="1"/>
</dbReference>
<dbReference type="EMBL" id="CP107941">
    <property type="protein sequence ID" value="WUI83734.1"/>
    <property type="molecule type" value="Genomic_DNA"/>
</dbReference>
<evidence type="ECO:0000256" key="5">
    <source>
        <dbReference type="ARBA" id="ARBA00023004"/>
    </source>
</evidence>
<evidence type="ECO:0000313" key="7">
    <source>
        <dbReference type="Proteomes" id="UP001346877"/>
    </source>
</evidence>